<name>A0A1B7XBZ5_9BACT</name>
<dbReference type="AlphaFoldDB" id="A0A1B7XBZ5"/>
<dbReference type="OrthoDB" id="5464664at2"/>
<sequence length="357" mass="40630">MRVISKKVTPSTLEGFEQAGKSHDAVCLTKDGTLKAGKAWKEHIVCMLEPLGIGAKSCINAKREAVAGNRNAAWALWEGLVKEYGMDNAKEALASANSSIHGMNDIKAHYGIISRKRRGQEAPLTCHDIHSMILATRHVKFMRDRQMEDLQRRAPMPEHEAAFYDPEDHHTAELSDAIKNHQRVVDFVSNRDNLLFLIHELHEEPDRLNQSRIDYVTARLLKDVEHTKHKGVFSRNQIVRLAERALRESLEHKAAWSRMQTMKIGLNKRISEPSNFEKDSKALRIAVLADAKRIITQRYVQDTGAELGFTVGDSMAGRVVKAVLKEIEKQVVSRQVELKSEDFKKITTEELRQRVRF</sequence>
<proteinExistence type="predicted"/>
<evidence type="ECO:0000313" key="2">
    <source>
        <dbReference type="Proteomes" id="UP000091979"/>
    </source>
</evidence>
<organism evidence="1 2">
    <name type="scientific">Halodesulfovibrio spirochaetisodalis</name>
    <dbReference type="NCBI Taxonomy" id="1560234"/>
    <lineage>
        <taxon>Bacteria</taxon>
        <taxon>Pseudomonadati</taxon>
        <taxon>Thermodesulfobacteriota</taxon>
        <taxon>Desulfovibrionia</taxon>
        <taxon>Desulfovibrionales</taxon>
        <taxon>Desulfovibrionaceae</taxon>
        <taxon>Halodesulfovibrio</taxon>
    </lineage>
</organism>
<dbReference type="Proteomes" id="UP000091979">
    <property type="component" value="Unassembled WGS sequence"/>
</dbReference>
<accession>A0A1B7XBZ5</accession>
<protein>
    <submittedName>
        <fullName evidence="1">Uncharacterized protein</fullName>
    </submittedName>
</protein>
<dbReference type="RefSeq" id="WP_066855650.1">
    <property type="nucleotide sequence ID" value="NZ_JXMS01000017.1"/>
</dbReference>
<reference evidence="1 2" key="1">
    <citation type="submission" date="2015-01" db="EMBL/GenBank/DDBJ databases">
        <title>Desulfovibrio sp. JC271 draft genome sequence.</title>
        <authorList>
            <person name="Shivani Y."/>
            <person name="Subhash Y."/>
            <person name="Sasikala C."/>
            <person name="Ramana C.V."/>
        </authorList>
    </citation>
    <scope>NUCLEOTIDE SEQUENCE [LARGE SCALE GENOMIC DNA]</scope>
    <source>
        <strain evidence="1 2">JC271</strain>
    </source>
</reference>
<comment type="caution">
    <text evidence="1">The sequence shown here is derived from an EMBL/GenBank/DDBJ whole genome shotgun (WGS) entry which is preliminary data.</text>
</comment>
<evidence type="ECO:0000313" key="1">
    <source>
        <dbReference type="EMBL" id="OBQ50206.1"/>
    </source>
</evidence>
<dbReference type="EMBL" id="JXMS01000017">
    <property type="protein sequence ID" value="OBQ50206.1"/>
    <property type="molecule type" value="Genomic_DNA"/>
</dbReference>
<keyword evidence="2" id="KW-1185">Reference proteome</keyword>
<dbReference type="PATRIC" id="fig|1560234.3.peg.974"/>
<gene>
    <name evidence="1" type="ORF">SP90_10610</name>
</gene>